<dbReference type="Pfam" id="PF10105">
    <property type="entry name" value="DUF2344"/>
    <property type="match status" value="1"/>
</dbReference>
<dbReference type="InterPro" id="IPR023862">
    <property type="entry name" value="CHP03960_rSAM"/>
</dbReference>
<name>A0A7J0BL18_9BACT</name>
<dbReference type="PANTHER" id="PTHR42731:SF1">
    <property type="entry name" value="RADICAL SAM DOMAIN PROTEIN"/>
    <property type="match status" value="1"/>
</dbReference>
<dbReference type="SFLD" id="SFLDS00029">
    <property type="entry name" value="Radical_SAM"/>
    <property type="match status" value="1"/>
</dbReference>
<dbReference type="SUPFAM" id="SSF102114">
    <property type="entry name" value="Radical SAM enzymes"/>
    <property type="match status" value="1"/>
</dbReference>
<proteinExistence type="predicted"/>
<dbReference type="InterPro" id="IPR045784">
    <property type="entry name" value="Radical_SAM_N2"/>
</dbReference>
<dbReference type="InterPro" id="IPR023404">
    <property type="entry name" value="rSAM_horseshoe"/>
</dbReference>
<evidence type="ECO:0000313" key="2">
    <source>
        <dbReference type="EMBL" id="GFM33764.1"/>
    </source>
</evidence>
<protein>
    <submittedName>
        <fullName evidence="2">B12-binding protein</fullName>
    </submittedName>
</protein>
<dbReference type="SFLD" id="SFLDG01082">
    <property type="entry name" value="B12-binding_domain_containing"/>
    <property type="match status" value="1"/>
</dbReference>
<dbReference type="PROSITE" id="PS51918">
    <property type="entry name" value="RADICAL_SAM"/>
    <property type="match status" value="1"/>
</dbReference>
<dbReference type="InterPro" id="IPR006638">
    <property type="entry name" value="Elp3/MiaA/NifB-like_rSAM"/>
</dbReference>
<dbReference type="GO" id="GO:0051536">
    <property type="term" value="F:iron-sulfur cluster binding"/>
    <property type="evidence" value="ECO:0007669"/>
    <property type="project" value="InterPro"/>
</dbReference>
<feature type="domain" description="Radical SAM core" evidence="1">
    <location>
        <begin position="245"/>
        <end position="477"/>
    </location>
</feature>
<sequence length="860" mass="98103">MRELLSLIPKPTRYLGIEEGAIHKRKDAVNLHLALAFPDMYEVGMSYLGQKILYGIINNREDWWAERVFTPCVDTAAVLREHKVQLATLESDTPLSRLDLVGFHVTHELCYTNIMYMLDLGGIPLRTVDRGDNLDIPIVMAGGGCTLGAEPLAPFMDLMVLGEGEDLMVELLDVLQQCKKEKTTRHEFLRRASRLHGVYVPSFFEFKGKDQPLVPLYEDHTAPARRVIPDMNTATFPVSQPVPFGAVHSRLALEIGRGCTRGCRFCQAGMIYRPARERSVEEIERILHETLTSTGYDELSFLSLSTGDFSALKTLFTRTVDRCSSEQISVSLPSLRVGSIDDDIMARMAGIRRTGATLAPEAGSQRLRDVINKGITEEQLLLHIRKLFQHGWQQVKLYFMIGLPTETYEDLDAIVELCRKVRCAAGYVKRLNVTASISPFVPKAHTPFQWEAQIPLEEIKNRIFYLRDAFKKEKSMRMRWHEPSSSALEGIFSRGDRRLADVVETAYRKGAVFSSWMEHFKLEPYLEALGEHGLTYEEYIAERDVSLPLPWDHIVSGVSKEYLLKERQRAYDMAITDDCRYGSCHLCGTCDVGKRPSLLDRITPETTYQNVLNRTERDQLTHEPETDERGNVIQLQTESSAPPQLAEELGNKAVHYRIWYTKEGPSIFLSQLELQAVFEKVFRRARLPMTFSQGFHPLPLISFGKALPVGVASTAEWVNIYLREHMPAQDLFNAIATAFPKGMHPTRIELLDFRRVQPQAIAEEFELEYCGAPERLEEFKAAFATFADFEIFDWTRETKKGERTVDIRPIFHRIEATDNGYKLTFDWSDLYVSPLKLILAVVPEFGLLDFKLTKTAQHME</sequence>
<reference evidence="2 3" key="1">
    <citation type="submission" date="2020-05" db="EMBL/GenBank/DDBJ databases">
        <title>Draft genome sequence of Desulfovibrio sp. strain HN2T.</title>
        <authorList>
            <person name="Ueno A."/>
            <person name="Tamazawa S."/>
            <person name="Tamamura S."/>
            <person name="Murakami T."/>
            <person name="Kiyama T."/>
            <person name="Inomata H."/>
            <person name="Amano Y."/>
            <person name="Miyakawa K."/>
            <person name="Tamaki H."/>
            <person name="Naganuma T."/>
            <person name="Kaneko K."/>
        </authorList>
    </citation>
    <scope>NUCLEOTIDE SEQUENCE [LARGE SCALE GENOMIC DNA]</scope>
    <source>
        <strain evidence="2 3">HN2</strain>
    </source>
</reference>
<evidence type="ECO:0000313" key="3">
    <source>
        <dbReference type="Proteomes" id="UP000503840"/>
    </source>
</evidence>
<evidence type="ECO:0000259" key="1">
    <source>
        <dbReference type="PROSITE" id="PS51918"/>
    </source>
</evidence>
<dbReference type="CDD" id="cd01335">
    <property type="entry name" value="Radical_SAM"/>
    <property type="match status" value="1"/>
</dbReference>
<dbReference type="NCBIfam" id="TIGR03936">
    <property type="entry name" value="sam_1_link_chp"/>
    <property type="match status" value="1"/>
</dbReference>
<dbReference type="InterPro" id="IPR018768">
    <property type="entry name" value="DUF2344"/>
</dbReference>
<accession>A0A7J0BL18</accession>
<organism evidence="2 3">
    <name type="scientific">Desulfovibrio subterraneus</name>
    <dbReference type="NCBI Taxonomy" id="2718620"/>
    <lineage>
        <taxon>Bacteria</taxon>
        <taxon>Pseudomonadati</taxon>
        <taxon>Thermodesulfobacteriota</taxon>
        <taxon>Desulfovibrionia</taxon>
        <taxon>Desulfovibrionales</taxon>
        <taxon>Desulfovibrionaceae</taxon>
        <taxon>Desulfovibrio</taxon>
    </lineage>
</organism>
<dbReference type="EMBL" id="BLVO01000013">
    <property type="protein sequence ID" value="GFM33764.1"/>
    <property type="molecule type" value="Genomic_DNA"/>
</dbReference>
<dbReference type="NCBIfam" id="TIGR03960">
    <property type="entry name" value="rSAM_fuse_unch"/>
    <property type="match status" value="1"/>
</dbReference>
<dbReference type="Proteomes" id="UP000503840">
    <property type="component" value="Unassembled WGS sequence"/>
</dbReference>
<dbReference type="AlphaFoldDB" id="A0A7J0BL18"/>
<dbReference type="RefSeq" id="WP_174405395.1">
    <property type="nucleotide sequence ID" value="NZ_BLVO01000013.1"/>
</dbReference>
<dbReference type="Pfam" id="PF04055">
    <property type="entry name" value="Radical_SAM"/>
    <property type="match status" value="1"/>
</dbReference>
<dbReference type="GO" id="GO:0003824">
    <property type="term" value="F:catalytic activity"/>
    <property type="evidence" value="ECO:0007669"/>
    <property type="project" value="InterPro"/>
</dbReference>
<dbReference type="SMART" id="SM00729">
    <property type="entry name" value="Elp3"/>
    <property type="match status" value="1"/>
</dbReference>
<dbReference type="InterPro" id="IPR007197">
    <property type="entry name" value="rSAM"/>
</dbReference>
<dbReference type="PANTHER" id="PTHR42731">
    <property type="entry name" value="SLL1084 PROTEIN"/>
    <property type="match status" value="1"/>
</dbReference>
<dbReference type="InterPro" id="IPR058240">
    <property type="entry name" value="rSAM_sf"/>
</dbReference>
<keyword evidence="3" id="KW-1185">Reference proteome</keyword>
<gene>
    <name evidence="2" type="ORF">DSM101010T_21290</name>
</gene>
<comment type="caution">
    <text evidence="2">The sequence shown here is derived from an EMBL/GenBank/DDBJ whole genome shotgun (WGS) entry which is preliminary data.</text>
</comment>
<dbReference type="Gene3D" id="3.80.30.20">
    <property type="entry name" value="tm_1862 like domain"/>
    <property type="match status" value="1"/>
</dbReference>
<dbReference type="Pfam" id="PF19864">
    <property type="entry name" value="Radical_SAM_N2"/>
    <property type="match status" value="1"/>
</dbReference>